<dbReference type="Proteomes" id="UP000184604">
    <property type="component" value="Chromosome"/>
</dbReference>
<proteinExistence type="predicted"/>
<dbReference type="AlphaFoldDB" id="A0A1L5F6B7"/>
<organism evidence="1 2">
    <name type="scientific">Clostridium kluyveri</name>
    <dbReference type="NCBI Taxonomy" id="1534"/>
    <lineage>
        <taxon>Bacteria</taxon>
        <taxon>Bacillati</taxon>
        <taxon>Bacillota</taxon>
        <taxon>Clostridia</taxon>
        <taxon>Eubacteriales</taxon>
        <taxon>Clostridiaceae</taxon>
        <taxon>Clostridium</taxon>
    </lineage>
</organism>
<evidence type="ECO:0000313" key="2">
    <source>
        <dbReference type="Proteomes" id="UP000184604"/>
    </source>
</evidence>
<dbReference type="EMBL" id="CP018335">
    <property type="protein sequence ID" value="APM38522.1"/>
    <property type="molecule type" value="Genomic_DNA"/>
</dbReference>
<sequence>MEKMMGTKMNMMMGKGMMMNNNMMGMDMSMPMTQMNTMMIPRVTMKMEKCENGMKVMCMTKDETAAAMMQNLCSMLSGGMASMSMMMNGMKMMECNMMMGMCKFEMSMDGMMMSWTSGDDMMCKMIQKCCDCMMNMMECGCTAVMCMNNTPVCCC</sequence>
<dbReference type="OrthoDB" id="1925966at2"/>
<accession>A0A1L5F6B7</accession>
<name>A0A1L5F6B7_CLOKL</name>
<gene>
    <name evidence="1" type="ORF">BS101_07105</name>
</gene>
<reference evidence="1 2" key="1">
    <citation type="submission" date="2016-12" db="EMBL/GenBank/DDBJ databases">
        <title>Complete genome sequence of Clostridium kluyveri JZZ isolated from the pit mud of a Chinese flavor liquor-making factory.</title>
        <authorList>
            <person name="Wang Y."/>
        </authorList>
    </citation>
    <scope>NUCLEOTIDE SEQUENCE [LARGE SCALE GENOMIC DNA]</scope>
    <source>
        <strain evidence="1 2">JZZ</strain>
    </source>
</reference>
<evidence type="ECO:0000313" key="1">
    <source>
        <dbReference type="EMBL" id="APM38522.1"/>
    </source>
</evidence>
<protein>
    <submittedName>
        <fullName evidence="1">Uncharacterized protein</fullName>
    </submittedName>
</protein>